<keyword evidence="2" id="KW-1133">Transmembrane helix</keyword>
<dbReference type="NCBIfam" id="TIGR01167">
    <property type="entry name" value="LPXTG_anchor"/>
    <property type="match status" value="1"/>
</dbReference>
<organism evidence="4 5">
    <name type="scientific">Streptantibioticus ferralitis</name>
    <dbReference type="NCBI Taxonomy" id="236510"/>
    <lineage>
        <taxon>Bacteria</taxon>
        <taxon>Bacillati</taxon>
        <taxon>Actinomycetota</taxon>
        <taxon>Actinomycetes</taxon>
        <taxon>Kitasatosporales</taxon>
        <taxon>Streptomycetaceae</taxon>
        <taxon>Streptantibioticus</taxon>
    </lineage>
</organism>
<evidence type="ECO:0000256" key="1">
    <source>
        <dbReference type="SAM" id="MobiDB-lite"/>
    </source>
</evidence>
<protein>
    <submittedName>
        <fullName evidence="4">LAETG motif-containing sortase-dependent surface protein</fullName>
    </submittedName>
</protein>
<proteinExistence type="predicted"/>
<dbReference type="Proteomes" id="UP001220022">
    <property type="component" value="Unassembled WGS sequence"/>
</dbReference>
<evidence type="ECO:0000256" key="2">
    <source>
        <dbReference type="SAM" id="Phobius"/>
    </source>
</evidence>
<reference evidence="4 5" key="1">
    <citation type="submission" date="2023-03" db="EMBL/GenBank/DDBJ databases">
        <title>Draft genome sequence of type strain Streptomyces ferralitis JCM 14344.</title>
        <authorList>
            <person name="Klaysubun C."/>
            <person name="Duangmal K."/>
        </authorList>
    </citation>
    <scope>NUCLEOTIDE SEQUENCE [LARGE SCALE GENOMIC DNA]</scope>
    <source>
        <strain evidence="4 5">JCM 14344</strain>
    </source>
</reference>
<evidence type="ECO:0000256" key="3">
    <source>
        <dbReference type="SAM" id="SignalP"/>
    </source>
</evidence>
<keyword evidence="5" id="KW-1185">Reference proteome</keyword>
<feature type="region of interest" description="Disordered" evidence="1">
    <location>
        <begin position="106"/>
        <end position="173"/>
    </location>
</feature>
<dbReference type="RefSeq" id="WP_275810815.1">
    <property type="nucleotide sequence ID" value="NZ_BAAANM010000019.1"/>
</dbReference>
<keyword evidence="2" id="KW-0812">Transmembrane</keyword>
<evidence type="ECO:0000313" key="4">
    <source>
        <dbReference type="EMBL" id="MDF2255759.1"/>
    </source>
</evidence>
<name>A0ABT5YWD3_9ACTN</name>
<accession>A0ABT5YWD3</accession>
<sequence>MTRASRGRRRTGVIAAAAFTALLGTGILAAPASAHVPGWSVTCDKVSIDLTYYNAHATNTVTVKADGKDLLPTTTFPDAFSKTLELPAHSSPLQVELVVHAGDDQRYSSDQTKTAPVCASTSPAPSPTPSSTPSSSSTPVPGVSATISASAVAPVPSPSKSGPNLAETGGSSSTPVIAGVAVAVLTAGGGLFLMGRRRRTYGSHASR</sequence>
<gene>
    <name evidence="4" type="ORF">P2L57_08485</name>
</gene>
<comment type="caution">
    <text evidence="4">The sequence shown here is derived from an EMBL/GenBank/DDBJ whole genome shotgun (WGS) entry which is preliminary data.</text>
</comment>
<dbReference type="EMBL" id="JARHTQ010000004">
    <property type="protein sequence ID" value="MDF2255759.1"/>
    <property type="molecule type" value="Genomic_DNA"/>
</dbReference>
<feature type="transmembrane region" description="Helical" evidence="2">
    <location>
        <begin position="176"/>
        <end position="194"/>
    </location>
</feature>
<feature type="compositionally biased region" description="Low complexity" evidence="1">
    <location>
        <begin position="114"/>
        <end position="123"/>
    </location>
</feature>
<evidence type="ECO:0000313" key="5">
    <source>
        <dbReference type="Proteomes" id="UP001220022"/>
    </source>
</evidence>
<feature type="signal peptide" evidence="3">
    <location>
        <begin position="1"/>
        <end position="29"/>
    </location>
</feature>
<keyword evidence="3" id="KW-0732">Signal</keyword>
<feature type="chain" id="PRO_5045093506" evidence="3">
    <location>
        <begin position="30"/>
        <end position="207"/>
    </location>
</feature>
<feature type="compositionally biased region" description="Low complexity" evidence="1">
    <location>
        <begin position="131"/>
        <end position="163"/>
    </location>
</feature>
<keyword evidence="2" id="KW-0472">Membrane</keyword>
<dbReference type="NCBIfam" id="NF041528">
    <property type="entry name" value="strep_LAETG"/>
    <property type="match status" value="1"/>
</dbReference>